<evidence type="ECO:0000313" key="1">
    <source>
        <dbReference type="EMBL" id="ABP74962.1"/>
    </source>
</evidence>
<accession>A4Y4S9</accession>
<dbReference type="AlphaFoldDB" id="A4Y4S9"/>
<name>A4Y4S9_SHEPC</name>
<dbReference type="eggNOG" id="ENOG5033GYV">
    <property type="taxonomic scope" value="Bacteria"/>
</dbReference>
<dbReference type="EMBL" id="CP000681">
    <property type="protein sequence ID" value="ABP74962.1"/>
    <property type="molecule type" value="Genomic_DNA"/>
</dbReference>
<dbReference type="HOGENOM" id="CLU_201126_1_0_6"/>
<organism evidence="1">
    <name type="scientific">Shewanella putrefaciens (strain CN-32 / ATCC BAA-453)</name>
    <dbReference type="NCBI Taxonomy" id="319224"/>
    <lineage>
        <taxon>Bacteria</taxon>
        <taxon>Pseudomonadati</taxon>
        <taxon>Pseudomonadota</taxon>
        <taxon>Gammaproteobacteria</taxon>
        <taxon>Alteromonadales</taxon>
        <taxon>Shewanellaceae</taxon>
        <taxon>Shewanella</taxon>
    </lineage>
</organism>
<dbReference type="KEGG" id="spc:Sputcn32_1234"/>
<reference evidence="1" key="1">
    <citation type="submission" date="2007-04" db="EMBL/GenBank/DDBJ databases">
        <title>Complete sequence of Shewanella putrefaciens CN-32.</title>
        <authorList>
            <consortium name="US DOE Joint Genome Institute"/>
            <person name="Copeland A."/>
            <person name="Lucas S."/>
            <person name="Lapidus A."/>
            <person name="Barry K."/>
            <person name="Detter J.C."/>
            <person name="Glavina del Rio T."/>
            <person name="Hammon N."/>
            <person name="Israni S."/>
            <person name="Dalin E."/>
            <person name="Tice H."/>
            <person name="Pitluck S."/>
            <person name="Chain P."/>
            <person name="Malfatti S."/>
            <person name="Shin M."/>
            <person name="Vergez L."/>
            <person name="Schmutz J."/>
            <person name="Larimer F."/>
            <person name="Land M."/>
            <person name="Hauser L."/>
            <person name="Kyrpides N."/>
            <person name="Mikhailova N."/>
            <person name="Romine M.F."/>
            <person name="Fredrickson J."/>
            <person name="Tiedje J."/>
            <person name="Richardson P."/>
        </authorList>
    </citation>
    <scope>NUCLEOTIDE SEQUENCE [LARGE SCALE GENOMIC DNA]</scope>
    <source>
        <strain evidence="1">CN-32</strain>
    </source>
</reference>
<gene>
    <name evidence="1" type="ordered locus">Sputcn32_1234</name>
</gene>
<dbReference type="STRING" id="319224.Sputcn32_1234"/>
<protein>
    <recommendedName>
        <fullName evidence="2">Extradiol ring-cleavage dioxygenase LigAB LigA subunit domain-containing protein</fullName>
    </recommendedName>
</protein>
<sequence length="70" mass="7749">MSALSDFFILLGQDALLMEEYLQNPETVMRAHGLSDEEIDTVMSGDLEKLKSLSGDGDYKAFLLVNHGNN</sequence>
<proteinExistence type="predicted"/>
<evidence type="ECO:0008006" key="2">
    <source>
        <dbReference type="Google" id="ProtNLM"/>
    </source>
</evidence>